<dbReference type="PANTHER" id="PTHR33171:SF17">
    <property type="entry name" value="LARA-LIKE N-TERMINAL DOMAIN-CONTAINING PROTEIN"/>
    <property type="match status" value="1"/>
</dbReference>
<accession>L0FC70</accession>
<dbReference type="Gene3D" id="3.90.226.30">
    <property type="match status" value="1"/>
</dbReference>
<evidence type="ECO:0000313" key="3">
    <source>
        <dbReference type="EMBL" id="AGA70523.1"/>
    </source>
</evidence>
<dbReference type="STRING" id="871963.Desdi_3122"/>
<dbReference type="Pfam" id="PF09861">
    <property type="entry name" value="Lar_N"/>
    <property type="match status" value="1"/>
</dbReference>
<proteinExistence type="predicted"/>
<keyword evidence="4" id="KW-1185">Reference proteome</keyword>
<dbReference type="InterPro" id="IPR048520">
    <property type="entry name" value="LarA_C"/>
</dbReference>
<dbReference type="Pfam" id="PF21113">
    <property type="entry name" value="LarA_C"/>
    <property type="match status" value="1"/>
</dbReference>
<reference evidence="4" key="1">
    <citation type="submission" date="2012-02" db="EMBL/GenBank/DDBJ databases">
        <title>Complete sequence of Desulfitobacterium dichloroeliminans LMG P-21439.</title>
        <authorList>
            <person name="Lucas S."/>
            <person name="Han J."/>
            <person name="Lapidus A."/>
            <person name="Cheng J.-F."/>
            <person name="Goodwin L."/>
            <person name="Pitluck S."/>
            <person name="Peters L."/>
            <person name="Ovchinnikova G."/>
            <person name="Teshima H."/>
            <person name="Detter J.C."/>
            <person name="Han C."/>
            <person name="Tapia R."/>
            <person name="Land M."/>
            <person name="Hauser L."/>
            <person name="Kyrpides N."/>
            <person name="Ivanova N."/>
            <person name="Pagani I."/>
            <person name="Kruse T."/>
            <person name="de Vos W.M."/>
            <person name="Boon N."/>
            <person name="Smidt H."/>
            <person name="Woyke T."/>
        </authorList>
    </citation>
    <scope>NUCLEOTIDE SEQUENCE [LARGE SCALE GENOMIC DNA]</scope>
    <source>
        <strain evidence="4">LMG P-21439 / DCA1</strain>
    </source>
</reference>
<sequence>MKTIEVPYGHGTQSCSIPDDIDCVYGRLKSVEPSIEAGEQISTALLNLIGDINFDKLRNAKSVAIAVSDMTRPVPSRLILEKLLLWLAEFGIYGDQITVLVGGGLHHPATREEMIYIVGEELQKRVKQVLPHDADDEASLTFLGTSPLGTPVYVNKYFAQADYKIVTGMVDAHQFMGFTAGVKGAVIGLGGRQTITGNHVRLFQPGAELGHMEGNPARMDLEDCGRIIGVDMIVNVVLNTQKKVIKAVAGHPVAAHRVAVEFAKSIFGVSMSLADIVIASPGGFPKDINAYQAQKALTPALQLVKPGGTIILVAQCVEGSGEESFEETMAIYDDLSDVVSSFKEKEFVIGPHKAYLWARTFLKAKTILVSDKVSPELAKTLMIKVTKSLQEAIDEVIPNSSANLKITVLTHANSIIPIIRDDSSEDSIEI</sequence>
<dbReference type="KEGG" id="ddl:Desdi_3122"/>
<evidence type="ECO:0000259" key="1">
    <source>
        <dbReference type="Pfam" id="PF09861"/>
    </source>
</evidence>
<dbReference type="OrthoDB" id="9770545at2"/>
<dbReference type="PANTHER" id="PTHR33171">
    <property type="entry name" value="LAR_N DOMAIN-CONTAINING PROTEIN"/>
    <property type="match status" value="1"/>
</dbReference>
<dbReference type="eggNOG" id="COG3875">
    <property type="taxonomic scope" value="Bacteria"/>
</dbReference>
<dbReference type="InterPro" id="IPR048068">
    <property type="entry name" value="LarA-like"/>
</dbReference>
<dbReference type="RefSeq" id="WP_015263484.1">
    <property type="nucleotide sequence ID" value="NC_019903.1"/>
</dbReference>
<dbReference type="InterPro" id="IPR047926">
    <property type="entry name" value="Ni_dep_LarA"/>
</dbReference>
<organism evidence="3 4">
    <name type="scientific">Desulfitobacterium dichloroeliminans (strain LMG P-21439 / DCA1)</name>
    <dbReference type="NCBI Taxonomy" id="871963"/>
    <lineage>
        <taxon>Bacteria</taxon>
        <taxon>Bacillati</taxon>
        <taxon>Bacillota</taxon>
        <taxon>Clostridia</taxon>
        <taxon>Eubacteriales</taxon>
        <taxon>Desulfitobacteriaceae</taxon>
        <taxon>Desulfitobacterium</taxon>
    </lineage>
</organism>
<dbReference type="EMBL" id="CP003344">
    <property type="protein sequence ID" value="AGA70523.1"/>
    <property type="molecule type" value="Genomic_DNA"/>
</dbReference>
<evidence type="ECO:0000259" key="2">
    <source>
        <dbReference type="Pfam" id="PF21113"/>
    </source>
</evidence>
<dbReference type="GO" id="GO:0050043">
    <property type="term" value="F:lactate racemase activity"/>
    <property type="evidence" value="ECO:0007669"/>
    <property type="project" value="InterPro"/>
</dbReference>
<dbReference type="InterPro" id="IPR018657">
    <property type="entry name" value="LarA-like_N"/>
</dbReference>
<name>L0FC70_DESDL</name>
<feature type="domain" description="Lactate racemase C-terminal" evidence="2">
    <location>
        <begin position="271"/>
        <end position="416"/>
    </location>
</feature>
<feature type="domain" description="LarA-like N-terminal" evidence="1">
    <location>
        <begin position="8"/>
        <end position="209"/>
    </location>
</feature>
<dbReference type="NCBIfam" id="NF033504">
    <property type="entry name" value="Ni_dep_LarA"/>
    <property type="match status" value="1"/>
</dbReference>
<dbReference type="Gene3D" id="3.40.50.11440">
    <property type="match status" value="1"/>
</dbReference>
<dbReference type="AlphaFoldDB" id="L0FC70"/>
<dbReference type="HOGENOM" id="CLU_050189_0_0_9"/>
<dbReference type="Proteomes" id="UP000010797">
    <property type="component" value="Chromosome"/>
</dbReference>
<gene>
    <name evidence="3" type="ordered locus">Desdi_3122</name>
</gene>
<evidence type="ECO:0000313" key="4">
    <source>
        <dbReference type="Proteomes" id="UP000010797"/>
    </source>
</evidence>
<dbReference type="InterPro" id="IPR043166">
    <property type="entry name" value="LarA-like_C"/>
</dbReference>
<protein>
    <submittedName>
        <fullName evidence="3">Uncharacterized protein</fullName>
    </submittedName>
</protein>